<dbReference type="Proteomes" id="UP000078292">
    <property type="component" value="Unassembled WGS sequence"/>
</dbReference>
<feature type="domain" description="AAA+ ATPase" evidence="2">
    <location>
        <begin position="228"/>
        <end position="412"/>
    </location>
</feature>
<dbReference type="InterPro" id="IPR025158">
    <property type="entry name" value="Mg_chelat-rel_C"/>
</dbReference>
<dbReference type="SUPFAM" id="SSF54211">
    <property type="entry name" value="Ribosomal protein S5 domain 2-like"/>
    <property type="match status" value="1"/>
</dbReference>
<dbReference type="Pfam" id="PF13541">
    <property type="entry name" value="ChlI"/>
    <property type="match status" value="1"/>
</dbReference>
<proteinExistence type="inferred from homology"/>
<name>A0A1B7LVG5_9MICC</name>
<dbReference type="STRING" id="1837282.A6F49_01010"/>
<dbReference type="SMART" id="SM00382">
    <property type="entry name" value="AAA"/>
    <property type="match status" value="1"/>
</dbReference>
<dbReference type="CDD" id="cd00009">
    <property type="entry name" value="AAA"/>
    <property type="match status" value="1"/>
</dbReference>
<dbReference type="PANTHER" id="PTHR32039:SF7">
    <property type="entry name" value="COMPETENCE PROTEIN COMM"/>
    <property type="match status" value="1"/>
</dbReference>
<accession>A0A1B7LVG5</accession>
<dbReference type="EMBL" id="LXEY01000110">
    <property type="protein sequence ID" value="OAV52188.1"/>
    <property type="molecule type" value="Genomic_DNA"/>
</dbReference>
<dbReference type="NCBIfam" id="TIGR00368">
    <property type="entry name" value="YifB family Mg chelatase-like AAA ATPase"/>
    <property type="match status" value="1"/>
</dbReference>
<dbReference type="InterPro" id="IPR004482">
    <property type="entry name" value="Mg_chelat-rel"/>
</dbReference>
<dbReference type="Gene3D" id="3.30.230.10">
    <property type="match status" value="1"/>
</dbReference>
<dbReference type="InterPro" id="IPR000523">
    <property type="entry name" value="Mg_chelatse_chII-like_cat_dom"/>
</dbReference>
<dbReference type="RefSeq" id="WP_043055471.1">
    <property type="nucleotide sequence ID" value="NZ_LXEY01000110.1"/>
</dbReference>
<dbReference type="SUPFAM" id="SSF52540">
    <property type="entry name" value="P-loop containing nucleoside triphosphate hydrolases"/>
    <property type="match status" value="1"/>
</dbReference>
<dbReference type="OrthoDB" id="9813147at2"/>
<comment type="similarity">
    <text evidence="1">Belongs to the Mg-chelatase subunits D/I family. ComM subfamily.</text>
</comment>
<organism evidence="3 4">
    <name type="scientific">Enteractinococcus helveticum</name>
    <dbReference type="NCBI Taxonomy" id="1837282"/>
    <lineage>
        <taxon>Bacteria</taxon>
        <taxon>Bacillati</taxon>
        <taxon>Actinomycetota</taxon>
        <taxon>Actinomycetes</taxon>
        <taxon>Micrococcales</taxon>
        <taxon>Micrococcaceae</taxon>
    </lineage>
</organism>
<dbReference type="PANTHER" id="PTHR32039">
    <property type="entry name" value="MAGNESIUM-CHELATASE SUBUNIT CHLI"/>
    <property type="match status" value="1"/>
</dbReference>
<dbReference type="Pfam" id="PF01078">
    <property type="entry name" value="Mg_chelatase"/>
    <property type="match status" value="1"/>
</dbReference>
<dbReference type="InterPro" id="IPR020568">
    <property type="entry name" value="Ribosomal_Su5_D2-typ_SF"/>
</dbReference>
<gene>
    <name evidence="3" type="ORF">A6F49_01010</name>
</gene>
<evidence type="ECO:0000256" key="1">
    <source>
        <dbReference type="ARBA" id="ARBA00006354"/>
    </source>
</evidence>
<evidence type="ECO:0000313" key="3">
    <source>
        <dbReference type="EMBL" id="OAV52188.1"/>
    </source>
</evidence>
<sequence length="528" mass="56826">MESDAKTPVVLNVESPTRIGRTYSVALNGMNGRLVTVEADIGNALPGFTLLGLPDKSLHEAKDRIRAAARNTGLPLTRRHLTVNLVPASLHKRGSHFDLAIIMAAWGADYTVTNESGPIFLAALGLDGTLQTAPGILPAVMAAVEAGYPEVVVATAAEAQANLVLGAQVRAFSHLSEVAHAFGAPVEPRRVSFLPRQNERLQEESRLDLAEVQGQQEARWALEIAAAGGHHLLLQGPPGAGKTMLAQRLPTILADMEPQTALENAAVHTLLDGEDISAQLLTRPPFQAPHHSATATALIGGGSGIIRPGAISRAHGGVLFLDEAAEFNRDVLDMLRQPLESGKVTLDRARHTVEFPAQFQLVLATNPCPCGYGYGAGRDCQCTSIQRRRYANKLSGPLLDRIDLQVTVHPVTSQHLSAIQSAESSATVARRVTEALQRSRQRLSQFSLTRNHHIPARLFREPALQVTTEARSILDRALDAGDITARGYGRVLRVAWSIADLLQADQPSAEHIDMALYLRLNTSGEHHG</sequence>
<protein>
    <submittedName>
        <fullName evidence="3">Mg chelatase-like protein</fullName>
    </submittedName>
</protein>
<comment type="caution">
    <text evidence="3">The sequence shown here is derived from an EMBL/GenBank/DDBJ whole genome shotgun (WGS) entry which is preliminary data.</text>
</comment>
<dbReference type="AlphaFoldDB" id="A0A1B7LVG5"/>
<dbReference type="InterPro" id="IPR003593">
    <property type="entry name" value="AAA+_ATPase"/>
</dbReference>
<dbReference type="InterPro" id="IPR045006">
    <property type="entry name" value="CHLI-like"/>
</dbReference>
<dbReference type="InterPro" id="IPR027417">
    <property type="entry name" value="P-loop_NTPase"/>
</dbReference>
<evidence type="ECO:0000313" key="4">
    <source>
        <dbReference type="Proteomes" id="UP000078292"/>
    </source>
</evidence>
<dbReference type="InterPro" id="IPR014721">
    <property type="entry name" value="Ribsml_uS5_D2-typ_fold_subgr"/>
</dbReference>
<dbReference type="Gene3D" id="3.40.50.300">
    <property type="entry name" value="P-loop containing nucleotide triphosphate hydrolases"/>
    <property type="match status" value="1"/>
</dbReference>
<dbReference type="Pfam" id="PF13335">
    <property type="entry name" value="Mg_chelatase_C"/>
    <property type="match status" value="1"/>
</dbReference>
<reference evidence="3 4" key="1">
    <citation type="submission" date="2016-04" db="EMBL/GenBank/DDBJ databases">
        <title>First whole genome shotgun sequence of the bacterium Enteractinococcus sp. strain UASWS1574.</title>
        <authorList>
            <person name="Crovadore J."/>
            <person name="Chablais R."/>
            <person name="Lefort F."/>
        </authorList>
    </citation>
    <scope>NUCLEOTIDE SEQUENCE [LARGE SCALE GENOMIC DNA]</scope>
    <source>
        <strain evidence="3 4">UASWS1574</strain>
    </source>
</reference>
<keyword evidence="4" id="KW-1185">Reference proteome</keyword>
<evidence type="ECO:0000259" key="2">
    <source>
        <dbReference type="SMART" id="SM00382"/>
    </source>
</evidence>
<dbReference type="GO" id="GO:0005524">
    <property type="term" value="F:ATP binding"/>
    <property type="evidence" value="ECO:0007669"/>
    <property type="project" value="InterPro"/>
</dbReference>